<dbReference type="GO" id="GO:0006629">
    <property type="term" value="P:lipid metabolic process"/>
    <property type="evidence" value="ECO:0007669"/>
    <property type="project" value="InterPro"/>
</dbReference>
<dbReference type="EC" id="3.1.1.3" evidence="4"/>
<dbReference type="GO" id="GO:0004806">
    <property type="term" value="F:triacylglycerol lipase activity"/>
    <property type="evidence" value="ECO:0007669"/>
    <property type="project" value="UniProtKB-EC"/>
</dbReference>
<organism evidence="4 5">
    <name type="scientific">Rosa chinensis</name>
    <name type="common">China rose</name>
    <dbReference type="NCBI Taxonomy" id="74649"/>
    <lineage>
        <taxon>Eukaryota</taxon>
        <taxon>Viridiplantae</taxon>
        <taxon>Streptophyta</taxon>
        <taxon>Embryophyta</taxon>
        <taxon>Tracheophyta</taxon>
        <taxon>Spermatophyta</taxon>
        <taxon>Magnoliopsida</taxon>
        <taxon>eudicotyledons</taxon>
        <taxon>Gunneridae</taxon>
        <taxon>Pentapetalae</taxon>
        <taxon>rosids</taxon>
        <taxon>fabids</taxon>
        <taxon>Rosales</taxon>
        <taxon>Rosaceae</taxon>
        <taxon>Rosoideae</taxon>
        <taxon>Rosoideae incertae sedis</taxon>
        <taxon>Rosa</taxon>
    </lineage>
</organism>
<dbReference type="PANTHER" id="PTHR46086:SF17">
    <property type="entry name" value="ALPHA_BETA-HYDROLASES SUPERFAMILY PROTEIN"/>
    <property type="match status" value="1"/>
</dbReference>
<keyword evidence="2" id="KW-1133">Transmembrane helix</keyword>
<gene>
    <name evidence="4" type="ORF">RchiOBHm_Chr2g0105731</name>
</gene>
<evidence type="ECO:0000313" key="4">
    <source>
        <dbReference type="EMBL" id="PRQ47991.1"/>
    </source>
</evidence>
<evidence type="ECO:0000259" key="3">
    <source>
        <dbReference type="Pfam" id="PF01764"/>
    </source>
</evidence>
<keyword evidence="1 4" id="KW-0378">Hydrolase</keyword>
<dbReference type="Proteomes" id="UP000238479">
    <property type="component" value="Chromosome 2"/>
</dbReference>
<dbReference type="Pfam" id="PF01764">
    <property type="entry name" value="Lipase_3"/>
    <property type="match status" value="1"/>
</dbReference>
<feature type="domain" description="Fungal lipase-type" evidence="3">
    <location>
        <begin position="65"/>
        <end position="211"/>
    </location>
</feature>
<proteinExistence type="predicted"/>
<dbReference type="InterPro" id="IPR044819">
    <property type="entry name" value="OBL-like"/>
</dbReference>
<sequence>MVLKRLPKTRRFRSLITCEMDALVFQIFNVNSKFVYITSNIVADYQGRHTTQAFMLHDPVDQLIVVAFRGTEFFDADAWSTDLDISWYDYRCIGKVHGGFMKALGLTPEGFPDKEPELDAPYPLAYYTLRNQLRDLVKDTNNMKFIVTGHSLGGALAILFAAILALHKEDLLLERLQGVYTFGQPRVGDKDFQGFMEKQMKNHKIKYQRIMLTEEPNKNYFAPKEAIFKYPVAAWELIRSFIIPNVEGWE</sequence>
<dbReference type="Gramene" id="PRQ47991">
    <property type="protein sequence ID" value="PRQ47991"/>
    <property type="gene ID" value="RchiOBHm_Chr2g0105731"/>
</dbReference>
<dbReference type="AlphaFoldDB" id="A0A2P6RNM9"/>
<feature type="transmembrane region" description="Helical" evidence="2">
    <location>
        <begin position="145"/>
        <end position="166"/>
    </location>
</feature>
<evidence type="ECO:0000256" key="1">
    <source>
        <dbReference type="ARBA" id="ARBA00022801"/>
    </source>
</evidence>
<accession>A0A2P6RNM9</accession>
<reference evidence="4 5" key="1">
    <citation type="journal article" date="2018" name="Nat. Genet.">
        <title>The Rosa genome provides new insights in the design of modern roses.</title>
        <authorList>
            <person name="Bendahmane M."/>
        </authorList>
    </citation>
    <scope>NUCLEOTIDE SEQUENCE [LARGE SCALE GENOMIC DNA]</scope>
    <source>
        <strain evidence="5">cv. Old Blush</strain>
    </source>
</reference>
<dbReference type="EMBL" id="PDCK01000040">
    <property type="protein sequence ID" value="PRQ47991.1"/>
    <property type="molecule type" value="Genomic_DNA"/>
</dbReference>
<keyword evidence="2" id="KW-0812">Transmembrane</keyword>
<dbReference type="SUPFAM" id="SSF53474">
    <property type="entry name" value="alpha/beta-Hydrolases"/>
    <property type="match status" value="1"/>
</dbReference>
<evidence type="ECO:0000313" key="5">
    <source>
        <dbReference type="Proteomes" id="UP000238479"/>
    </source>
</evidence>
<keyword evidence="2" id="KW-0472">Membrane</keyword>
<dbReference type="InterPro" id="IPR029058">
    <property type="entry name" value="AB_hydrolase_fold"/>
</dbReference>
<dbReference type="CDD" id="cd00519">
    <property type="entry name" value="Lipase_3"/>
    <property type="match status" value="1"/>
</dbReference>
<dbReference type="OMA" id="TIHREIG"/>
<dbReference type="Gene3D" id="3.40.50.1820">
    <property type="entry name" value="alpha/beta hydrolase"/>
    <property type="match status" value="1"/>
</dbReference>
<comment type="caution">
    <text evidence="4">The sequence shown here is derived from an EMBL/GenBank/DDBJ whole genome shotgun (WGS) entry which is preliminary data.</text>
</comment>
<keyword evidence="5" id="KW-1185">Reference proteome</keyword>
<protein>
    <submittedName>
        <fullName evidence="4">Putative triacylglycerol lipase</fullName>
        <ecNumber evidence="4">3.1.1.3</ecNumber>
    </submittedName>
</protein>
<dbReference type="InterPro" id="IPR002921">
    <property type="entry name" value="Fungal_lipase-type"/>
</dbReference>
<dbReference type="PANTHER" id="PTHR46086">
    <property type="entry name" value="ALPHA/BETA-HYDROLASES SUPERFAMILY PROTEIN"/>
    <property type="match status" value="1"/>
</dbReference>
<evidence type="ECO:0000256" key="2">
    <source>
        <dbReference type="SAM" id="Phobius"/>
    </source>
</evidence>
<name>A0A2P6RNM9_ROSCH</name>